<feature type="compositionally biased region" description="Low complexity" evidence="1">
    <location>
        <begin position="106"/>
        <end position="160"/>
    </location>
</feature>
<proteinExistence type="predicted"/>
<name>A0A1F5EHQ5_9BACT</name>
<gene>
    <name evidence="3" type="ORF">A3F08_03255</name>
</gene>
<sequence length="160" mass="16907">MDENHYESANKSPISFTTVVWIFVIIAAISTAIFSYLKKSKQTAQTPAGETEITLLPDAENKEIKNSIYEEIENKDKSESNNDKKIENKTTTAKTIKKESKQTVPTATANASGQNTSTSTQNSPSGASASASASASSSDENSTISVSSSISSSSASVNVN</sequence>
<feature type="transmembrane region" description="Helical" evidence="2">
    <location>
        <begin position="14"/>
        <end position="37"/>
    </location>
</feature>
<evidence type="ECO:0000313" key="3">
    <source>
        <dbReference type="EMBL" id="OGD66860.1"/>
    </source>
</evidence>
<evidence type="ECO:0000256" key="2">
    <source>
        <dbReference type="SAM" id="Phobius"/>
    </source>
</evidence>
<protein>
    <submittedName>
        <fullName evidence="3">Uncharacterized protein</fullName>
    </submittedName>
</protein>
<reference evidence="3 4" key="1">
    <citation type="journal article" date="2016" name="Nat. Commun.">
        <title>Thousands of microbial genomes shed light on interconnected biogeochemical processes in an aquifer system.</title>
        <authorList>
            <person name="Anantharaman K."/>
            <person name="Brown C.T."/>
            <person name="Hug L.A."/>
            <person name="Sharon I."/>
            <person name="Castelle C.J."/>
            <person name="Probst A.J."/>
            <person name="Thomas B.C."/>
            <person name="Singh A."/>
            <person name="Wilkins M.J."/>
            <person name="Karaoz U."/>
            <person name="Brodie E.L."/>
            <person name="Williams K.H."/>
            <person name="Hubbard S.S."/>
            <person name="Banfield J.F."/>
        </authorList>
    </citation>
    <scope>NUCLEOTIDE SEQUENCE [LARGE SCALE GENOMIC DNA]</scope>
</reference>
<keyword evidence="2" id="KW-0812">Transmembrane</keyword>
<dbReference type="Proteomes" id="UP000176451">
    <property type="component" value="Unassembled WGS sequence"/>
</dbReference>
<comment type="caution">
    <text evidence="3">The sequence shown here is derived from an EMBL/GenBank/DDBJ whole genome shotgun (WGS) entry which is preliminary data.</text>
</comment>
<evidence type="ECO:0000313" key="4">
    <source>
        <dbReference type="Proteomes" id="UP000176451"/>
    </source>
</evidence>
<accession>A0A1F5EHQ5</accession>
<organism evidence="3 4">
    <name type="scientific">Candidatus Berkelbacteria bacterium RIFCSPHIGHO2_12_FULL_36_9</name>
    <dbReference type="NCBI Taxonomy" id="1797469"/>
    <lineage>
        <taxon>Bacteria</taxon>
        <taxon>Candidatus Berkelbacteria</taxon>
    </lineage>
</organism>
<evidence type="ECO:0000256" key="1">
    <source>
        <dbReference type="SAM" id="MobiDB-lite"/>
    </source>
</evidence>
<feature type="compositionally biased region" description="Basic and acidic residues" evidence="1">
    <location>
        <begin position="72"/>
        <end position="88"/>
    </location>
</feature>
<feature type="region of interest" description="Disordered" evidence="1">
    <location>
        <begin position="71"/>
        <end position="160"/>
    </location>
</feature>
<keyword evidence="2" id="KW-1133">Transmembrane helix</keyword>
<keyword evidence="2" id="KW-0472">Membrane</keyword>
<dbReference type="AlphaFoldDB" id="A0A1F5EHQ5"/>
<dbReference type="EMBL" id="MEZV01000025">
    <property type="protein sequence ID" value="OGD66860.1"/>
    <property type="molecule type" value="Genomic_DNA"/>
</dbReference>